<comment type="caution">
    <text evidence="8">The sequence shown here is derived from an EMBL/GenBank/DDBJ whole genome shotgun (WGS) entry which is preliminary data.</text>
</comment>
<evidence type="ECO:0000256" key="2">
    <source>
        <dbReference type="ARBA" id="ARBA00007543"/>
    </source>
</evidence>
<sequence length="120" mass="12413">MAELPMVFILAGLAAYTVLAGADFGAGLWTLLAGRGEAGHQAIRHHARHAMGPVWEANHVWLIYVSAFAGGLPVADHTPGLLTPVALAAGLGLCAVLGAYAHLAMSRRRNADAALRVGDP</sequence>
<dbReference type="AlphaFoldDB" id="A0A4R4WXX1"/>
<evidence type="ECO:0000256" key="7">
    <source>
        <dbReference type="SAM" id="Phobius"/>
    </source>
</evidence>
<keyword evidence="5 7" id="KW-1133">Transmembrane helix</keyword>
<protein>
    <recommendedName>
        <fullName evidence="10">Cytochrome d ubiquinol oxidase subunit II</fullName>
    </recommendedName>
</protein>
<evidence type="ECO:0000313" key="8">
    <source>
        <dbReference type="EMBL" id="TDD22666.1"/>
    </source>
</evidence>
<comment type="similarity">
    <text evidence="2">Belongs to the cytochrome ubiquinol oxidase subunit 2 family.</text>
</comment>
<dbReference type="Proteomes" id="UP000294543">
    <property type="component" value="Unassembled WGS sequence"/>
</dbReference>
<dbReference type="RefSeq" id="WP_132507382.1">
    <property type="nucleotide sequence ID" value="NZ_SMKP01000023.1"/>
</dbReference>
<feature type="transmembrane region" description="Helical" evidence="7">
    <location>
        <begin position="81"/>
        <end position="101"/>
    </location>
</feature>
<dbReference type="Pfam" id="PF02322">
    <property type="entry name" value="Cyt_bd_oxida_II"/>
    <property type="match status" value="1"/>
</dbReference>
<accession>A0A4R4WXX1</accession>
<evidence type="ECO:0000256" key="1">
    <source>
        <dbReference type="ARBA" id="ARBA00004651"/>
    </source>
</evidence>
<keyword evidence="3" id="KW-1003">Cell membrane</keyword>
<evidence type="ECO:0000256" key="3">
    <source>
        <dbReference type="ARBA" id="ARBA00022475"/>
    </source>
</evidence>
<proteinExistence type="inferred from homology"/>
<organism evidence="8 9">
    <name type="scientific">Nonomuraea diastatica</name>
    <dbReference type="NCBI Taxonomy" id="1848329"/>
    <lineage>
        <taxon>Bacteria</taxon>
        <taxon>Bacillati</taxon>
        <taxon>Actinomycetota</taxon>
        <taxon>Actinomycetes</taxon>
        <taxon>Streptosporangiales</taxon>
        <taxon>Streptosporangiaceae</taxon>
        <taxon>Nonomuraea</taxon>
    </lineage>
</organism>
<name>A0A4R4WXX1_9ACTN</name>
<evidence type="ECO:0008006" key="10">
    <source>
        <dbReference type="Google" id="ProtNLM"/>
    </source>
</evidence>
<comment type="subcellular location">
    <subcellularLocation>
        <location evidence="1">Cell membrane</location>
        <topology evidence="1">Multi-pass membrane protein</topology>
    </subcellularLocation>
</comment>
<dbReference type="EMBL" id="SMKP01000023">
    <property type="protein sequence ID" value="TDD22666.1"/>
    <property type="molecule type" value="Genomic_DNA"/>
</dbReference>
<dbReference type="GO" id="GO:0005886">
    <property type="term" value="C:plasma membrane"/>
    <property type="evidence" value="ECO:0007669"/>
    <property type="project" value="UniProtKB-SubCell"/>
</dbReference>
<reference evidence="8 9" key="1">
    <citation type="submission" date="2019-03" db="EMBL/GenBank/DDBJ databases">
        <title>Draft genome sequences of novel Actinobacteria.</title>
        <authorList>
            <person name="Sahin N."/>
            <person name="Ay H."/>
            <person name="Saygin H."/>
        </authorList>
    </citation>
    <scope>NUCLEOTIDE SEQUENCE [LARGE SCALE GENOMIC DNA]</scope>
    <source>
        <strain evidence="8 9">KC712</strain>
    </source>
</reference>
<keyword evidence="6 7" id="KW-0472">Membrane</keyword>
<dbReference type="OrthoDB" id="9776710at2"/>
<evidence type="ECO:0000256" key="6">
    <source>
        <dbReference type="ARBA" id="ARBA00023136"/>
    </source>
</evidence>
<keyword evidence="4 7" id="KW-0812">Transmembrane</keyword>
<gene>
    <name evidence="8" type="ORF">E1294_10740</name>
</gene>
<evidence type="ECO:0000256" key="4">
    <source>
        <dbReference type="ARBA" id="ARBA00022692"/>
    </source>
</evidence>
<keyword evidence="9" id="KW-1185">Reference proteome</keyword>
<evidence type="ECO:0000313" key="9">
    <source>
        <dbReference type="Proteomes" id="UP000294543"/>
    </source>
</evidence>
<evidence type="ECO:0000256" key="5">
    <source>
        <dbReference type="ARBA" id="ARBA00022989"/>
    </source>
</evidence>
<feature type="transmembrane region" description="Helical" evidence="7">
    <location>
        <begin position="6"/>
        <end position="33"/>
    </location>
</feature>
<dbReference type="InterPro" id="IPR003317">
    <property type="entry name" value="Cyt-d_oxidase_su2"/>
</dbReference>